<dbReference type="Proteomes" id="UP000593571">
    <property type="component" value="Unassembled WGS sequence"/>
</dbReference>
<dbReference type="PANTHER" id="PTHR11921">
    <property type="entry name" value="SUCCINATE DEHYDROGENASE IRON-SULFUR PROTEIN"/>
    <property type="match status" value="1"/>
</dbReference>
<dbReference type="GO" id="GO:0051536">
    <property type="term" value="F:iron-sulfur cluster binding"/>
    <property type="evidence" value="ECO:0007669"/>
    <property type="project" value="InterPro"/>
</dbReference>
<accession>A0A7J8KG68</accession>
<reference evidence="2 3" key="1">
    <citation type="journal article" date="2020" name="Nature">
        <title>Six reference-quality genomes reveal evolution of bat adaptations.</title>
        <authorList>
            <person name="Jebb D."/>
            <person name="Huang Z."/>
            <person name="Pippel M."/>
            <person name="Hughes G.M."/>
            <person name="Lavrichenko K."/>
            <person name="Devanna P."/>
            <person name="Winkler S."/>
            <person name="Jermiin L.S."/>
            <person name="Skirmuntt E.C."/>
            <person name="Katzourakis A."/>
            <person name="Burkitt-Gray L."/>
            <person name="Ray D.A."/>
            <person name="Sullivan K.A.M."/>
            <person name="Roscito J.G."/>
            <person name="Kirilenko B.M."/>
            <person name="Davalos L.M."/>
            <person name="Corthals A.P."/>
            <person name="Power M.L."/>
            <person name="Jones G."/>
            <person name="Ransome R.D."/>
            <person name="Dechmann D.K.N."/>
            <person name="Locatelli A.G."/>
            <person name="Puechmaille S.J."/>
            <person name="Fedrigo O."/>
            <person name="Jarvis E.D."/>
            <person name="Hiller M."/>
            <person name="Vernes S.C."/>
            <person name="Myers E.W."/>
            <person name="Teeling E.C."/>
        </authorList>
    </citation>
    <scope>NUCLEOTIDE SEQUENCE [LARGE SCALE GENOMIC DNA]</scope>
    <source>
        <strain evidence="2">MRouAeg1</strain>
        <tissue evidence="2">Muscle</tissue>
    </source>
</reference>
<dbReference type="EMBL" id="JACASE010000001">
    <property type="protein sequence ID" value="KAF6507883.1"/>
    <property type="molecule type" value="Genomic_DNA"/>
</dbReference>
<dbReference type="Gene3D" id="3.10.20.30">
    <property type="match status" value="1"/>
</dbReference>
<organism evidence="2 3">
    <name type="scientific">Rousettus aegyptiacus</name>
    <name type="common">Egyptian fruit bat</name>
    <name type="synonym">Pteropus aegyptiacus</name>
    <dbReference type="NCBI Taxonomy" id="9407"/>
    <lineage>
        <taxon>Eukaryota</taxon>
        <taxon>Metazoa</taxon>
        <taxon>Chordata</taxon>
        <taxon>Craniata</taxon>
        <taxon>Vertebrata</taxon>
        <taxon>Euteleostomi</taxon>
        <taxon>Mammalia</taxon>
        <taxon>Eutheria</taxon>
        <taxon>Laurasiatheria</taxon>
        <taxon>Chiroptera</taxon>
        <taxon>Yinpterochiroptera</taxon>
        <taxon>Pteropodoidea</taxon>
        <taxon>Pteropodidae</taxon>
        <taxon>Rousettinae</taxon>
        <taxon>Rousettus</taxon>
    </lineage>
</organism>
<keyword evidence="3" id="KW-1185">Reference proteome</keyword>
<comment type="caution">
    <text evidence="2">The sequence shown here is derived from an EMBL/GenBank/DDBJ whole genome shotgun (WGS) entry which is preliminary data.</text>
</comment>
<dbReference type="GO" id="GO:0009060">
    <property type="term" value="P:aerobic respiration"/>
    <property type="evidence" value="ECO:0007669"/>
    <property type="project" value="TreeGrafter"/>
</dbReference>
<dbReference type="InterPro" id="IPR025192">
    <property type="entry name" value="Succ_DH/fum_Rdtase_N"/>
</dbReference>
<dbReference type="Pfam" id="PF13085">
    <property type="entry name" value="Fer2_3"/>
    <property type="match status" value="1"/>
</dbReference>
<evidence type="ECO:0000313" key="2">
    <source>
        <dbReference type="EMBL" id="KAF6507883.1"/>
    </source>
</evidence>
<dbReference type="InterPro" id="IPR012675">
    <property type="entry name" value="Beta-grasp_dom_sf"/>
</dbReference>
<dbReference type="InterPro" id="IPR036010">
    <property type="entry name" value="2Fe-2S_ferredoxin-like_sf"/>
</dbReference>
<protein>
    <submittedName>
        <fullName evidence="2">Succinate dehydrogenase complex iron sulfur subunit B</fullName>
    </submittedName>
</protein>
<sequence length="101" mass="11211">MAAVVGVSLRRRFPATAFGGACLQACRGAQTAAATAPRIKKFAIYRWDPDKTGDKPHMQTYEIDLNKCGPMVLDALIKIKNEIDSTLTFRRSCREGKHFLP</sequence>
<evidence type="ECO:0000259" key="1">
    <source>
        <dbReference type="Pfam" id="PF13085"/>
    </source>
</evidence>
<dbReference type="GO" id="GO:0022904">
    <property type="term" value="P:respiratory electron transport chain"/>
    <property type="evidence" value="ECO:0007669"/>
    <property type="project" value="TreeGrafter"/>
</dbReference>
<dbReference type="GO" id="GO:0009055">
    <property type="term" value="F:electron transfer activity"/>
    <property type="evidence" value="ECO:0007669"/>
    <property type="project" value="InterPro"/>
</dbReference>
<dbReference type="GO" id="GO:0031966">
    <property type="term" value="C:mitochondrial membrane"/>
    <property type="evidence" value="ECO:0007669"/>
    <property type="project" value="TreeGrafter"/>
</dbReference>
<evidence type="ECO:0000313" key="3">
    <source>
        <dbReference type="Proteomes" id="UP000593571"/>
    </source>
</evidence>
<dbReference type="SUPFAM" id="SSF54292">
    <property type="entry name" value="2Fe-2S ferredoxin-like"/>
    <property type="match status" value="1"/>
</dbReference>
<dbReference type="PANTHER" id="PTHR11921:SF29">
    <property type="entry name" value="SUCCINATE DEHYDROGENASE [UBIQUINONE] IRON-SULFUR SUBUNIT, MITOCHONDRIAL"/>
    <property type="match status" value="1"/>
</dbReference>
<gene>
    <name evidence="2" type="ORF">HJG63_017293</name>
</gene>
<name>A0A7J8KG68_ROUAE</name>
<feature type="domain" description="Succinate dehydogenase/fumarate reductase N-terminal" evidence="1">
    <location>
        <begin position="41"/>
        <end position="96"/>
    </location>
</feature>
<dbReference type="InterPro" id="IPR050573">
    <property type="entry name" value="SDH/FRD_Iron-Sulfur"/>
</dbReference>
<proteinExistence type="predicted"/>
<dbReference type="AlphaFoldDB" id="A0A7J8KG68"/>